<keyword evidence="4" id="KW-0804">Transcription</keyword>
<keyword evidence="7" id="KW-1185">Reference proteome</keyword>
<dbReference type="SUPFAM" id="SSF46785">
    <property type="entry name" value="Winged helix' DNA-binding domain"/>
    <property type="match status" value="1"/>
</dbReference>
<keyword evidence="3" id="KW-0238">DNA-binding</keyword>
<name>A0A3A4B440_9ACTN</name>
<accession>A0A3A4B440</accession>
<dbReference type="InterPro" id="IPR050950">
    <property type="entry name" value="HTH-type_LysR_regulators"/>
</dbReference>
<reference evidence="6 7" key="1">
    <citation type="submission" date="2018-09" db="EMBL/GenBank/DDBJ databases">
        <title>YIM 75507 draft genome.</title>
        <authorList>
            <person name="Tang S."/>
            <person name="Feng Y."/>
        </authorList>
    </citation>
    <scope>NUCLEOTIDE SEQUENCE [LARGE SCALE GENOMIC DNA]</scope>
    <source>
        <strain evidence="6 7">YIM 75507</strain>
    </source>
</reference>
<comment type="similarity">
    <text evidence="1">Belongs to the LysR transcriptional regulatory family.</text>
</comment>
<dbReference type="InterPro" id="IPR005119">
    <property type="entry name" value="LysR_subst-bd"/>
</dbReference>
<dbReference type="PROSITE" id="PS50931">
    <property type="entry name" value="HTH_LYSR"/>
    <property type="match status" value="1"/>
</dbReference>
<evidence type="ECO:0000313" key="6">
    <source>
        <dbReference type="EMBL" id="RJL35931.1"/>
    </source>
</evidence>
<dbReference type="RefSeq" id="WP_119924903.1">
    <property type="nucleotide sequence ID" value="NZ_QZEY01000001.1"/>
</dbReference>
<gene>
    <name evidence="6" type="ORF">D5H75_03950</name>
</gene>
<dbReference type="InterPro" id="IPR036390">
    <property type="entry name" value="WH_DNA-bd_sf"/>
</dbReference>
<evidence type="ECO:0000259" key="5">
    <source>
        <dbReference type="PROSITE" id="PS50931"/>
    </source>
</evidence>
<evidence type="ECO:0000256" key="2">
    <source>
        <dbReference type="ARBA" id="ARBA00023015"/>
    </source>
</evidence>
<dbReference type="SUPFAM" id="SSF53850">
    <property type="entry name" value="Periplasmic binding protein-like II"/>
    <property type="match status" value="1"/>
</dbReference>
<dbReference type="PANTHER" id="PTHR30419">
    <property type="entry name" value="HTH-TYPE TRANSCRIPTIONAL REGULATOR YBHD"/>
    <property type="match status" value="1"/>
</dbReference>
<dbReference type="OrthoDB" id="3286335at2"/>
<dbReference type="FunFam" id="1.10.10.10:FF:000001">
    <property type="entry name" value="LysR family transcriptional regulator"/>
    <property type="match status" value="1"/>
</dbReference>
<dbReference type="GO" id="GO:0003677">
    <property type="term" value="F:DNA binding"/>
    <property type="evidence" value="ECO:0007669"/>
    <property type="project" value="UniProtKB-KW"/>
</dbReference>
<dbReference type="Gene3D" id="3.40.190.290">
    <property type="match status" value="1"/>
</dbReference>
<dbReference type="GO" id="GO:0003700">
    <property type="term" value="F:DNA-binding transcription factor activity"/>
    <property type="evidence" value="ECO:0007669"/>
    <property type="project" value="InterPro"/>
</dbReference>
<protein>
    <submittedName>
        <fullName evidence="6">LysR family transcriptional regulator</fullName>
    </submittedName>
</protein>
<dbReference type="Gene3D" id="1.10.10.10">
    <property type="entry name" value="Winged helix-like DNA-binding domain superfamily/Winged helix DNA-binding domain"/>
    <property type="match status" value="1"/>
</dbReference>
<comment type="caution">
    <text evidence="6">The sequence shown here is derived from an EMBL/GenBank/DDBJ whole genome shotgun (WGS) entry which is preliminary data.</text>
</comment>
<proteinExistence type="inferred from homology"/>
<dbReference type="InterPro" id="IPR036388">
    <property type="entry name" value="WH-like_DNA-bd_sf"/>
</dbReference>
<dbReference type="Pfam" id="PF03466">
    <property type="entry name" value="LysR_substrate"/>
    <property type="match status" value="1"/>
</dbReference>
<sequence length="304" mass="33336">MLHSRLLQYIDEVARYGSIRAAGARLHVAPSAINRQILLLEEELGQALFERLPRGMRPTPAGEVLLAHVRRTMQEYREAVAEIRDLQSLPSGEVVIATMTGLASSIVSASTVSFHARHPGVRISIRVMSTHDILRAVANSEADLGLGFNVPSSPQLEICWQMDTQLGAVISPAHELARMESIPLAHFASYPLIFADRSMVIHGIIADTFSEAGIKVEPAFHTNSIETMKRLAAAGEAIAFLSRFDIAEEHQNGTLAFRPVRDRALNNNILSLVRRERHGHGLAGLLFTEELVSTLESVVAHPIV</sequence>
<evidence type="ECO:0000256" key="1">
    <source>
        <dbReference type="ARBA" id="ARBA00009437"/>
    </source>
</evidence>
<dbReference type="AlphaFoldDB" id="A0A3A4B440"/>
<dbReference type="GO" id="GO:0005829">
    <property type="term" value="C:cytosol"/>
    <property type="evidence" value="ECO:0007669"/>
    <property type="project" value="TreeGrafter"/>
</dbReference>
<dbReference type="Proteomes" id="UP000265768">
    <property type="component" value="Unassembled WGS sequence"/>
</dbReference>
<dbReference type="Pfam" id="PF00126">
    <property type="entry name" value="HTH_1"/>
    <property type="match status" value="1"/>
</dbReference>
<dbReference type="EMBL" id="QZEY01000001">
    <property type="protein sequence ID" value="RJL35931.1"/>
    <property type="molecule type" value="Genomic_DNA"/>
</dbReference>
<evidence type="ECO:0000256" key="3">
    <source>
        <dbReference type="ARBA" id="ARBA00023125"/>
    </source>
</evidence>
<evidence type="ECO:0000313" key="7">
    <source>
        <dbReference type="Proteomes" id="UP000265768"/>
    </source>
</evidence>
<organism evidence="6 7">
    <name type="scientific">Bailinhaonella thermotolerans</name>
    <dbReference type="NCBI Taxonomy" id="1070861"/>
    <lineage>
        <taxon>Bacteria</taxon>
        <taxon>Bacillati</taxon>
        <taxon>Actinomycetota</taxon>
        <taxon>Actinomycetes</taxon>
        <taxon>Streptosporangiales</taxon>
        <taxon>Streptosporangiaceae</taxon>
        <taxon>Bailinhaonella</taxon>
    </lineage>
</organism>
<evidence type="ECO:0000256" key="4">
    <source>
        <dbReference type="ARBA" id="ARBA00023163"/>
    </source>
</evidence>
<keyword evidence="2" id="KW-0805">Transcription regulation</keyword>
<feature type="domain" description="HTH lysR-type" evidence="5">
    <location>
        <begin position="1"/>
        <end position="59"/>
    </location>
</feature>
<dbReference type="InterPro" id="IPR000847">
    <property type="entry name" value="LysR_HTH_N"/>
</dbReference>